<dbReference type="PANTHER" id="PTHR45695">
    <property type="entry name" value="LEUCOKININ RECEPTOR-RELATED"/>
    <property type="match status" value="1"/>
</dbReference>
<sequence>MNQSNITGELLPSTTPCRLMNPGPVTKDILVVAYVTLFIAACVENTLVIYLVRTYKDLKQCTFNYLIINMAVADIIDVCLATMVSVSFLFIGRQWIPGLVGKISCKLVHFVFVMSIGLSISTLVIMSVDRYMAIVHALKKPMSSSATKICIAVSWIISAIAASPYLYKMDARKLQDETTICFAMWSKNPVQHLFYSKLEETAKALMFYILPLVVIVTTNTIIDYRMMMNKSNITGELIPSTTPCRLLNPEVVTKAILVVAYVTLFIAACVENTLVIYLVRTYKDLKQCTFNYLIINMAVADIIDVCLATMVSVSFLFIGRQWIPGLVGKISCKLVNFVFVMSIGLSISTLVTMSVDRYMAIVHAMKKPMSSSTAKICIAVSWIISAIAASPYLYKMNTRKLQDETTICFPMWSKDPVQNLFYSKLEETSKALMYYILPLVVIVTTNTIIGHSLRKRRPLGGSQTQARINIQNQKIYRLLVATVVLFAFCWLFTHVNHLMGVYYPSKYCALPPPVPLFFYWASHINSAINPIIYFIFNNKFQQGFKEALRGRAVRRPQIRNVIPQDNIAFESLELENVIANKDNMESDTNMGFDTKL</sequence>
<dbReference type="Proteomes" id="UP001163046">
    <property type="component" value="Unassembled WGS sequence"/>
</dbReference>
<protein>
    <recommendedName>
        <fullName evidence="10">G-protein coupled receptors family 1 profile domain-containing protein</fullName>
    </recommendedName>
</protein>
<feature type="transmembrane region" description="Helical" evidence="9">
    <location>
        <begin position="29"/>
        <end position="51"/>
    </location>
</feature>
<feature type="transmembrane region" description="Helical" evidence="9">
    <location>
        <begin position="291"/>
        <end position="317"/>
    </location>
</feature>
<feature type="transmembrane region" description="Helical" evidence="9">
    <location>
        <begin position="475"/>
        <end position="496"/>
    </location>
</feature>
<keyword evidence="6 8" id="KW-0675">Receptor</keyword>
<comment type="subcellular location">
    <subcellularLocation>
        <location evidence="1">Membrane</location>
        <topology evidence="1">Multi-pass membrane protein</topology>
    </subcellularLocation>
</comment>
<feature type="transmembrane region" description="Helical" evidence="9">
    <location>
        <begin position="432"/>
        <end position="454"/>
    </location>
</feature>
<keyword evidence="2 8" id="KW-0812">Transmembrane</keyword>
<keyword evidence="12" id="KW-1185">Reference proteome</keyword>
<dbReference type="Pfam" id="PF00001">
    <property type="entry name" value="7tm_1"/>
    <property type="match status" value="2"/>
</dbReference>
<accession>A0A9W9ZCC8</accession>
<evidence type="ECO:0000256" key="7">
    <source>
        <dbReference type="ARBA" id="ARBA00023224"/>
    </source>
</evidence>
<keyword evidence="7 8" id="KW-0807">Transducer</keyword>
<evidence type="ECO:0000313" key="11">
    <source>
        <dbReference type="EMBL" id="KAJ7379082.1"/>
    </source>
</evidence>
<evidence type="ECO:0000256" key="4">
    <source>
        <dbReference type="ARBA" id="ARBA00023040"/>
    </source>
</evidence>
<name>A0A9W9ZCC8_9CNID</name>
<proteinExistence type="inferred from homology"/>
<dbReference type="GO" id="GO:0005886">
    <property type="term" value="C:plasma membrane"/>
    <property type="evidence" value="ECO:0007669"/>
    <property type="project" value="TreeGrafter"/>
</dbReference>
<dbReference type="InterPro" id="IPR017452">
    <property type="entry name" value="GPCR_Rhodpsn_7TM"/>
</dbReference>
<dbReference type="PRINTS" id="PR00237">
    <property type="entry name" value="GPCRRHODOPSN"/>
</dbReference>
<comment type="similarity">
    <text evidence="8">Belongs to the G-protein coupled receptor 1 family.</text>
</comment>
<dbReference type="EMBL" id="MU826360">
    <property type="protein sequence ID" value="KAJ7379082.1"/>
    <property type="molecule type" value="Genomic_DNA"/>
</dbReference>
<dbReference type="InterPro" id="IPR000276">
    <property type="entry name" value="GPCR_Rhodpsn"/>
</dbReference>
<feature type="transmembrane region" description="Helical" evidence="9">
    <location>
        <begin position="205"/>
        <end position="222"/>
    </location>
</feature>
<feature type="transmembrane region" description="Helical" evidence="9">
    <location>
        <begin position="103"/>
        <end position="126"/>
    </location>
</feature>
<evidence type="ECO:0000256" key="6">
    <source>
        <dbReference type="ARBA" id="ARBA00023170"/>
    </source>
</evidence>
<feature type="transmembrane region" description="Helical" evidence="9">
    <location>
        <begin position="516"/>
        <end position="536"/>
    </location>
</feature>
<evidence type="ECO:0000256" key="1">
    <source>
        <dbReference type="ARBA" id="ARBA00004141"/>
    </source>
</evidence>
<dbReference type="OrthoDB" id="5951145at2759"/>
<keyword evidence="5 9" id="KW-0472">Membrane</keyword>
<dbReference type="PANTHER" id="PTHR45695:SF9">
    <property type="entry name" value="LEUCOKININ RECEPTOR"/>
    <property type="match status" value="1"/>
</dbReference>
<comment type="caution">
    <text evidence="11">The sequence shown here is derived from an EMBL/GenBank/DDBJ whole genome shotgun (WGS) entry which is preliminary data.</text>
</comment>
<organism evidence="11 12">
    <name type="scientific">Desmophyllum pertusum</name>
    <dbReference type="NCBI Taxonomy" id="174260"/>
    <lineage>
        <taxon>Eukaryota</taxon>
        <taxon>Metazoa</taxon>
        <taxon>Cnidaria</taxon>
        <taxon>Anthozoa</taxon>
        <taxon>Hexacorallia</taxon>
        <taxon>Scleractinia</taxon>
        <taxon>Caryophylliina</taxon>
        <taxon>Caryophylliidae</taxon>
        <taxon>Desmophyllum</taxon>
    </lineage>
</organism>
<dbReference type="PROSITE" id="PS00237">
    <property type="entry name" value="G_PROTEIN_RECEP_F1_1"/>
    <property type="match status" value="1"/>
</dbReference>
<evidence type="ECO:0000256" key="3">
    <source>
        <dbReference type="ARBA" id="ARBA00022989"/>
    </source>
</evidence>
<feature type="transmembrane region" description="Helical" evidence="9">
    <location>
        <begin position="63"/>
        <end position="91"/>
    </location>
</feature>
<dbReference type="AlphaFoldDB" id="A0A9W9ZCC8"/>
<evidence type="ECO:0000313" key="12">
    <source>
        <dbReference type="Proteomes" id="UP001163046"/>
    </source>
</evidence>
<dbReference type="GO" id="GO:0004930">
    <property type="term" value="F:G protein-coupled receptor activity"/>
    <property type="evidence" value="ECO:0007669"/>
    <property type="project" value="UniProtKB-KW"/>
</dbReference>
<evidence type="ECO:0000256" key="2">
    <source>
        <dbReference type="ARBA" id="ARBA00022692"/>
    </source>
</evidence>
<keyword evidence="3 9" id="KW-1133">Transmembrane helix</keyword>
<feature type="domain" description="G-protein coupled receptors family 1 profile" evidence="10">
    <location>
        <begin position="44"/>
        <end position="228"/>
    </location>
</feature>
<dbReference type="CDD" id="cd00637">
    <property type="entry name" value="7tm_classA_rhodopsin-like"/>
    <property type="match status" value="2"/>
</dbReference>
<feature type="transmembrane region" description="Helical" evidence="9">
    <location>
        <begin position="337"/>
        <end position="355"/>
    </location>
</feature>
<evidence type="ECO:0000256" key="8">
    <source>
        <dbReference type="RuleBase" id="RU000688"/>
    </source>
</evidence>
<gene>
    <name evidence="11" type="ORF">OS493_018879</name>
</gene>
<evidence type="ECO:0000259" key="10">
    <source>
        <dbReference type="PROSITE" id="PS50262"/>
    </source>
</evidence>
<reference evidence="11" key="1">
    <citation type="submission" date="2023-01" db="EMBL/GenBank/DDBJ databases">
        <title>Genome assembly of the deep-sea coral Lophelia pertusa.</title>
        <authorList>
            <person name="Herrera S."/>
            <person name="Cordes E."/>
        </authorList>
    </citation>
    <scope>NUCLEOTIDE SEQUENCE</scope>
    <source>
        <strain evidence="11">USNM1676648</strain>
        <tissue evidence="11">Polyp</tissue>
    </source>
</reference>
<feature type="domain" description="G-protein coupled receptors family 1 profile" evidence="10">
    <location>
        <begin position="271"/>
        <end position="533"/>
    </location>
</feature>
<keyword evidence="4 8" id="KW-0297">G-protein coupled receptor</keyword>
<feature type="transmembrane region" description="Helical" evidence="9">
    <location>
        <begin position="255"/>
        <end position="279"/>
    </location>
</feature>
<evidence type="ECO:0000256" key="9">
    <source>
        <dbReference type="SAM" id="Phobius"/>
    </source>
</evidence>
<dbReference type="FunFam" id="1.20.1070.10:FF:000291">
    <property type="entry name" value="Predicted protein"/>
    <property type="match status" value="1"/>
</dbReference>
<dbReference type="PROSITE" id="PS50262">
    <property type="entry name" value="G_PROTEIN_RECEP_F1_2"/>
    <property type="match status" value="2"/>
</dbReference>
<feature type="transmembrane region" description="Helical" evidence="9">
    <location>
        <begin position="376"/>
        <end position="394"/>
    </location>
</feature>
<dbReference type="SUPFAM" id="SSF81321">
    <property type="entry name" value="Family A G protein-coupled receptor-like"/>
    <property type="match status" value="2"/>
</dbReference>
<evidence type="ECO:0000256" key="5">
    <source>
        <dbReference type="ARBA" id="ARBA00023136"/>
    </source>
</evidence>
<dbReference type="Gene3D" id="1.20.1070.10">
    <property type="entry name" value="Rhodopsin 7-helix transmembrane proteins"/>
    <property type="match status" value="2"/>
</dbReference>